<dbReference type="EC" id="3.4.11.5" evidence="5"/>
<dbReference type="GO" id="GO:0070006">
    <property type="term" value="F:metalloaminopeptidase activity"/>
    <property type="evidence" value="ECO:0007669"/>
    <property type="project" value="InterPro"/>
</dbReference>
<evidence type="ECO:0000256" key="9">
    <source>
        <dbReference type="ARBA" id="ARBA00022801"/>
    </source>
</evidence>
<evidence type="ECO:0000256" key="14">
    <source>
        <dbReference type="ARBA" id="ARBA00030997"/>
    </source>
</evidence>
<dbReference type="SUPFAM" id="SSF53187">
    <property type="entry name" value="Zn-dependent exopeptidases"/>
    <property type="match status" value="1"/>
</dbReference>
<evidence type="ECO:0000256" key="8">
    <source>
        <dbReference type="ARBA" id="ARBA00022670"/>
    </source>
</evidence>
<evidence type="ECO:0000256" key="16">
    <source>
        <dbReference type="ARBA" id="ARBA00033172"/>
    </source>
</evidence>
<dbReference type="GO" id="GO:0006508">
    <property type="term" value="P:proteolysis"/>
    <property type="evidence" value="ECO:0007669"/>
    <property type="project" value="UniProtKB-KW"/>
</dbReference>
<evidence type="ECO:0000259" key="20">
    <source>
        <dbReference type="PROSITE" id="PS00631"/>
    </source>
</evidence>
<keyword evidence="7" id="KW-0031">Aminopeptidase</keyword>
<dbReference type="OrthoDB" id="412814at2759"/>
<evidence type="ECO:0000256" key="11">
    <source>
        <dbReference type="ARBA" id="ARBA00023625"/>
    </source>
</evidence>
<dbReference type="InterPro" id="IPR008283">
    <property type="entry name" value="Peptidase_M17_N"/>
</dbReference>
<evidence type="ECO:0000256" key="12">
    <source>
        <dbReference type="ARBA" id="ARBA00029605"/>
    </source>
</evidence>
<dbReference type="InterPro" id="IPR000819">
    <property type="entry name" value="Peptidase_M17_C"/>
</dbReference>
<comment type="catalytic activity">
    <reaction evidence="2">
        <text>Release of N-terminal proline from a peptide.</text>
        <dbReference type="EC" id="3.4.11.5"/>
    </reaction>
</comment>
<organism evidence="21 22">
    <name type="scientific">Owenia fusiformis</name>
    <name type="common">Polychaete worm</name>
    <dbReference type="NCBI Taxonomy" id="6347"/>
    <lineage>
        <taxon>Eukaryota</taxon>
        <taxon>Metazoa</taxon>
        <taxon>Spiralia</taxon>
        <taxon>Lophotrochozoa</taxon>
        <taxon>Annelida</taxon>
        <taxon>Polychaeta</taxon>
        <taxon>Sedentaria</taxon>
        <taxon>Canalipalpata</taxon>
        <taxon>Sabellida</taxon>
        <taxon>Oweniida</taxon>
        <taxon>Oweniidae</taxon>
        <taxon>Owenia</taxon>
    </lineage>
</organism>
<comment type="catalytic activity">
    <reaction evidence="19">
        <text>L-cysteinylglycine + H2O = L-cysteine + glycine</text>
        <dbReference type="Rhea" id="RHEA:28783"/>
        <dbReference type="ChEBI" id="CHEBI:15377"/>
        <dbReference type="ChEBI" id="CHEBI:35235"/>
        <dbReference type="ChEBI" id="CHEBI:57305"/>
        <dbReference type="ChEBI" id="CHEBI:61694"/>
    </reaction>
    <physiologicalReaction direction="left-to-right" evidence="19">
        <dbReference type="Rhea" id="RHEA:28784"/>
    </physiologicalReaction>
</comment>
<feature type="domain" description="Cytosol aminopeptidase" evidence="20">
    <location>
        <begin position="372"/>
        <end position="379"/>
    </location>
</feature>
<evidence type="ECO:0000256" key="3">
    <source>
        <dbReference type="ARBA" id="ARBA00009528"/>
    </source>
</evidence>
<proteinExistence type="inferred from homology"/>
<sequence length="532" mass="57396">MSAPMKYISNLHLKTINAAFRAQITKKNKCNLVKRLHHCESSPSRRGLIVGAYVTEDKHVELTPTAREIDTKTGGKLTQLVQVCGGDLKQGACRVLHGADDTYTSISLVGLGKPQLPAYDEAEGWNPRSENVRSAIAAGVRSLRDVSQKIEIDPCGNAEAAAEGAVLSLFNYDRHKSEKKPLPEIECHSTDRSAVQGWKTGRILAEGQNFARSLMETPSNHLTPLKFAETIQEQIGNIKGVEITPRNAEWAKERNMGCFLAVGQGSQEESVFLEVSYTGSDDSSAPLALVGKGITFDTGGISIKPSAGMEAMRADMGGAACVAGTLLSISQLQLPINVKCVMPLAENMPSGSAIKPGDVVTASNGKTVQIDNTDAEGRLVLADALCYVQSTYSPRLILDMATLTGAIDVALGSAATGVFTNSSPMWDLLHKAGAKTGDRMWRMPLYKHYSKQVTECHLADVHNIGKYSRAGGSCTAAAFLREFVTNDQWLHLDIAGVMENKDEVTYLSKGMAGRPTRTIVEFIRLLAQSKQT</sequence>
<gene>
    <name evidence="21" type="ORF">OFUS_LOCUS9369</name>
</gene>
<dbReference type="PANTHER" id="PTHR11963">
    <property type="entry name" value="LEUCINE AMINOPEPTIDASE-RELATED"/>
    <property type="match status" value="1"/>
</dbReference>
<comment type="catalytic activity">
    <reaction evidence="18">
        <text>S-benzyl-L-cysteinylglycine + H2O = S-benzyl-L-cysteine + glycine</text>
        <dbReference type="Rhea" id="RHEA:62568"/>
        <dbReference type="ChEBI" id="CHEBI:15377"/>
        <dbReference type="ChEBI" id="CHEBI:57305"/>
        <dbReference type="ChEBI" id="CHEBI:145802"/>
        <dbReference type="ChEBI" id="CHEBI:145803"/>
    </reaction>
    <physiologicalReaction direction="left-to-right" evidence="18">
        <dbReference type="Rhea" id="RHEA:62569"/>
    </physiologicalReaction>
</comment>
<dbReference type="Proteomes" id="UP000749559">
    <property type="component" value="Unassembled WGS sequence"/>
</dbReference>
<evidence type="ECO:0000256" key="10">
    <source>
        <dbReference type="ARBA" id="ARBA00023511"/>
    </source>
</evidence>
<evidence type="ECO:0000256" key="5">
    <source>
        <dbReference type="ARBA" id="ARBA00012568"/>
    </source>
</evidence>
<dbReference type="SUPFAM" id="SSF52949">
    <property type="entry name" value="Macro domain-like"/>
    <property type="match status" value="1"/>
</dbReference>
<evidence type="ECO:0000256" key="18">
    <source>
        <dbReference type="ARBA" id="ARBA00047881"/>
    </source>
</evidence>
<dbReference type="GO" id="GO:0030145">
    <property type="term" value="F:manganese ion binding"/>
    <property type="evidence" value="ECO:0007669"/>
    <property type="project" value="InterPro"/>
</dbReference>
<dbReference type="Gene3D" id="3.40.220.10">
    <property type="entry name" value="Leucine Aminopeptidase, subunit E, domain 1"/>
    <property type="match status" value="1"/>
</dbReference>
<evidence type="ECO:0000256" key="4">
    <source>
        <dbReference type="ARBA" id="ARBA00012565"/>
    </source>
</evidence>
<evidence type="ECO:0000256" key="19">
    <source>
        <dbReference type="ARBA" id="ARBA00049107"/>
    </source>
</evidence>
<dbReference type="Pfam" id="PF00883">
    <property type="entry name" value="Peptidase_M17"/>
    <property type="match status" value="1"/>
</dbReference>
<protein>
    <recommendedName>
        <fullName evidence="6">Cytosol aminopeptidase</fullName>
        <ecNumber evidence="4">3.4.11.1</ecNumber>
        <ecNumber evidence="5">3.4.11.5</ecNumber>
        <ecNumber evidence="11">3.4.13.23</ecNumber>
    </recommendedName>
    <alternativeName>
        <fullName evidence="14">Cysteinylglycine-S-conjugate dipeptidase</fullName>
    </alternativeName>
    <alternativeName>
        <fullName evidence="15">Leucine aminopeptidase 3</fullName>
    </alternativeName>
    <alternativeName>
        <fullName evidence="16">Leucyl aminopeptidase</fullName>
    </alternativeName>
    <alternativeName>
        <fullName evidence="13">Proline aminopeptidase</fullName>
    </alternativeName>
    <alternativeName>
        <fullName evidence="12">Prolyl aminopeptidase</fullName>
    </alternativeName>
</protein>
<dbReference type="HAMAP" id="MF_00181">
    <property type="entry name" value="Cytosol_peptidase_M17"/>
    <property type="match status" value="1"/>
</dbReference>
<comment type="catalytic activity">
    <reaction evidence="1">
        <text>Release of an N-terminal amino acid, Xaa-|-Yaa-, in which Xaa is preferably Leu, but may be other amino acids including Pro although not Arg or Lys, and Yaa may be Pro. Amino acid amides and methyl esters are also readily hydrolyzed, but rates on arylamides are exceedingly low.</text>
        <dbReference type="EC" id="3.4.11.1"/>
    </reaction>
</comment>
<evidence type="ECO:0000256" key="6">
    <source>
        <dbReference type="ARBA" id="ARBA00014190"/>
    </source>
</evidence>
<dbReference type="EC" id="3.4.13.23" evidence="11"/>
<dbReference type="EMBL" id="CAIIXF020000005">
    <property type="protein sequence ID" value="CAH1782982.1"/>
    <property type="molecule type" value="Genomic_DNA"/>
</dbReference>
<comment type="catalytic activity">
    <reaction evidence="10">
        <text>an S-substituted L-cysteinylglycine + H2O = an S-substituted L-cysteine + glycine</text>
        <dbReference type="Rhea" id="RHEA:60444"/>
        <dbReference type="ChEBI" id="CHEBI:15377"/>
        <dbReference type="ChEBI" id="CHEBI:57305"/>
        <dbReference type="ChEBI" id="CHEBI:58717"/>
        <dbReference type="ChEBI" id="CHEBI:143103"/>
        <dbReference type="EC" id="3.4.13.23"/>
    </reaction>
    <physiologicalReaction direction="left-to-right" evidence="10">
        <dbReference type="Rhea" id="RHEA:60445"/>
    </physiologicalReaction>
</comment>
<dbReference type="Pfam" id="PF02789">
    <property type="entry name" value="Peptidase_M17_N"/>
    <property type="match status" value="1"/>
</dbReference>
<dbReference type="PANTHER" id="PTHR11963:SF23">
    <property type="entry name" value="CYTOSOL AMINOPEPTIDASE"/>
    <property type="match status" value="1"/>
</dbReference>
<evidence type="ECO:0000256" key="7">
    <source>
        <dbReference type="ARBA" id="ARBA00022438"/>
    </source>
</evidence>
<reference evidence="21" key="1">
    <citation type="submission" date="2022-03" db="EMBL/GenBank/DDBJ databases">
        <authorList>
            <person name="Martin C."/>
        </authorList>
    </citation>
    <scope>NUCLEOTIDE SEQUENCE</scope>
</reference>
<dbReference type="InterPro" id="IPR043472">
    <property type="entry name" value="Macro_dom-like"/>
</dbReference>
<evidence type="ECO:0000256" key="2">
    <source>
        <dbReference type="ARBA" id="ARBA00001585"/>
    </source>
</evidence>
<comment type="similarity">
    <text evidence="3">Belongs to the peptidase M17 family.</text>
</comment>
<keyword evidence="9" id="KW-0378">Hydrolase</keyword>
<dbReference type="EC" id="3.4.11.1" evidence="4"/>
<dbReference type="GO" id="GO:0005737">
    <property type="term" value="C:cytoplasm"/>
    <property type="evidence" value="ECO:0007669"/>
    <property type="project" value="InterPro"/>
</dbReference>
<evidence type="ECO:0000256" key="13">
    <source>
        <dbReference type="ARBA" id="ARBA00030930"/>
    </source>
</evidence>
<dbReference type="PRINTS" id="PR00481">
    <property type="entry name" value="LAMNOPPTDASE"/>
</dbReference>
<dbReference type="PROSITE" id="PS00631">
    <property type="entry name" value="CYTOSOL_AP"/>
    <property type="match status" value="1"/>
</dbReference>
<evidence type="ECO:0000313" key="22">
    <source>
        <dbReference type="Proteomes" id="UP000749559"/>
    </source>
</evidence>
<evidence type="ECO:0000313" key="21">
    <source>
        <dbReference type="EMBL" id="CAH1782982.1"/>
    </source>
</evidence>
<evidence type="ECO:0000256" key="15">
    <source>
        <dbReference type="ARBA" id="ARBA00031564"/>
    </source>
</evidence>
<comment type="caution">
    <text evidence="21">The sequence shown here is derived from an EMBL/GenBank/DDBJ whole genome shotgun (WGS) entry which is preliminary data.</text>
</comment>
<keyword evidence="8" id="KW-0645">Protease</keyword>
<dbReference type="AlphaFoldDB" id="A0A8S4NMW1"/>
<name>A0A8S4NMW1_OWEFU</name>
<keyword evidence="22" id="KW-1185">Reference proteome</keyword>
<evidence type="ECO:0000256" key="17">
    <source>
        <dbReference type="ARBA" id="ARBA00045966"/>
    </source>
</evidence>
<dbReference type="InterPro" id="IPR023042">
    <property type="entry name" value="Peptidase_M17_leu_NH2_pept"/>
</dbReference>
<evidence type="ECO:0000256" key="1">
    <source>
        <dbReference type="ARBA" id="ARBA00000135"/>
    </source>
</evidence>
<dbReference type="CDD" id="cd00433">
    <property type="entry name" value="Peptidase_M17"/>
    <property type="match status" value="1"/>
</dbReference>
<dbReference type="Gene3D" id="3.40.630.10">
    <property type="entry name" value="Zn peptidases"/>
    <property type="match status" value="1"/>
</dbReference>
<comment type="function">
    <text evidence="17">Cytosolic metallopeptidase that catalyzes the removal of unsubstituted N-terminal hydrophobic amino acids from various peptides. The presence of Zn(2+) ions is essential for the peptidase activity, and the association with other cofactors can modulate the substrate spectificity of the enzyme. For instance, in the presence of Mn(2+), it displays a specific Cys-Gly hydrolyzing activity of Cys-Gly-S-conjugates. Involved in the metabolism of glutathione and in the degradation of glutathione S-conjugates, which may play a role in the control of the cell redox status.</text>
</comment>
<dbReference type="InterPro" id="IPR011356">
    <property type="entry name" value="Leucine_aapep/pepB"/>
</dbReference>
<accession>A0A8S4NMW1</accession>